<accession>A0A4Y2KFL6</accession>
<comment type="caution">
    <text evidence="1">The sequence shown here is derived from an EMBL/GenBank/DDBJ whole genome shotgun (WGS) entry which is preliminary data.</text>
</comment>
<protein>
    <submittedName>
        <fullName evidence="1">Uncharacterized protein</fullName>
    </submittedName>
</protein>
<gene>
    <name evidence="1" type="ORF">AVEN_131512_1</name>
</gene>
<evidence type="ECO:0000313" key="1">
    <source>
        <dbReference type="EMBL" id="GBN00799.1"/>
    </source>
</evidence>
<reference evidence="1 2" key="1">
    <citation type="journal article" date="2019" name="Sci. Rep.">
        <title>Orb-weaving spider Araneus ventricosus genome elucidates the spidroin gene catalogue.</title>
        <authorList>
            <person name="Kono N."/>
            <person name="Nakamura H."/>
            <person name="Ohtoshi R."/>
            <person name="Moran D.A.P."/>
            <person name="Shinohara A."/>
            <person name="Yoshida Y."/>
            <person name="Fujiwara M."/>
            <person name="Mori M."/>
            <person name="Tomita M."/>
            <person name="Arakawa K."/>
        </authorList>
    </citation>
    <scope>NUCLEOTIDE SEQUENCE [LARGE SCALE GENOMIC DNA]</scope>
</reference>
<dbReference type="AlphaFoldDB" id="A0A4Y2KFL6"/>
<proteinExistence type="predicted"/>
<dbReference type="Proteomes" id="UP000499080">
    <property type="component" value="Unassembled WGS sequence"/>
</dbReference>
<name>A0A4Y2KFL6_ARAVE</name>
<dbReference type="EMBL" id="BGPR01004552">
    <property type="protein sequence ID" value="GBN00799.1"/>
    <property type="molecule type" value="Genomic_DNA"/>
</dbReference>
<sequence>MRELISATLKETSRFLSHSARAAPCGCFSHVECFSLRGSLTVIRTPFDCLGGISSSALCESDIFLLDAGSLEKDVGIAEFGICEKYAYRSFVEVQETLLAGGEELQKSSSVREN</sequence>
<keyword evidence="2" id="KW-1185">Reference proteome</keyword>
<organism evidence="1 2">
    <name type="scientific">Araneus ventricosus</name>
    <name type="common">Orbweaver spider</name>
    <name type="synonym">Epeira ventricosa</name>
    <dbReference type="NCBI Taxonomy" id="182803"/>
    <lineage>
        <taxon>Eukaryota</taxon>
        <taxon>Metazoa</taxon>
        <taxon>Ecdysozoa</taxon>
        <taxon>Arthropoda</taxon>
        <taxon>Chelicerata</taxon>
        <taxon>Arachnida</taxon>
        <taxon>Araneae</taxon>
        <taxon>Araneomorphae</taxon>
        <taxon>Entelegynae</taxon>
        <taxon>Araneoidea</taxon>
        <taxon>Araneidae</taxon>
        <taxon>Araneus</taxon>
    </lineage>
</organism>
<evidence type="ECO:0000313" key="2">
    <source>
        <dbReference type="Proteomes" id="UP000499080"/>
    </source>
</evidence>